<keyword evidence="8" id="KW-1185">Reference proteome</keyword>
<evidence type="ECO:0000256" key="1">
    <source>
        <dbReference type="ARBA" id="ARBA00022741"/>
    </source>
</evidence>
<gene>
    <name evidence="7" type="ORF">M5G17_22810</name>
</gene>
<keyword evidence="3 5" id="KW-0347">Helicase</keyword>
<dbReference type="EMBL" id="JAMDGZ010000054">
    <property type="protein sequence ID" value="MDD1016517.1"/>
    <property type="molecule type" value="Genomic_DNA"/>
</dbReference>
<feature type="domain" description="UvrD-like helicase ATP-binding" evidence="6">
    <location>
        <begin position="203"/>
        <end position="472"/>
    </location>
</feature>
<dbReference type="InterPro" id="IPR000212">
    <property type="entry name" value="DNA_helicase_UvrD/REP"/>
</dbReference>
<proteinExistence type="predicted"/>
<evidence type="ECO:0000259" key="6">
    <source>
        <dbReference type="PROSITE" id="PS51198"/>
    </source>
</evidence>
<dbReference type="PANTHER" id="PTHR11070:SF45">
    <property type="entry name" value="DNA 3'-5' HELICASE"/>
    <property type="match status" value="1"/>
</dbReference>
<dbReference type="SUPFAM" id="SSF52540">
    <property type="entry name" value="P-loop containing nucleoside triphosphate hydrolases"/>
    <property type="match status" value="1"/>
</dbReference>
<evidence type="ECO:0000313" key="8">
    <source>
        <dbReference type="Proteomes" id="UP001148184"/>
    </source>
</evidence>
<evidence type="ECO:0000256" key="3">
    <source>
        <dbReference type="ARBA" id="ARBA00022806"/>
    </source>
</evidence>
<sequence length="674" mass="75844">MTTYIPEWANVTGRQMQLKRVFNKLDDSFVLRKCIAPDVWVPDFFLHRNGCCWLAIVVCNADFESLSPDQLIEPAGLADFSTLANNLRALDGLLDNAPAISKLMLMWGCTAEQTARLAKAYPQNIAGIRLMSRQTFMDEGEQHLPKILVNQPDELQQAWLGRLFPETEIPAQCTTRRSLRRDNSAKTLPYFLDTQQEWAAKLDLDLPEEQSQTATDCSIRLVNGVAGSGKTLIAVSRALLLARTHPEQQVLMLIHNKPVVVDLNQRLKQVYGRIPKNLRIMRAFAWFREQWVRQNNSQPAMAANREVAELIAEARKRWPQIKPDNKQLQDELDFINDAMITSQTHYLEVDRAGQGFALRAAERVQLWELFEMVKQGLASKGKRLWSSLPRDITLAPQDGTLNLYRHILIDEAQFFAPSWFQVVKRSLEPLQGSLFLCADPNQGFMKSRLSWKRVGLDVAGKTKKLRRSYRTTQRILEAANQVLVEYTDADAEDFLTPDFEGMTPGHPPLLVISDSPQDAVSQLCNEIRESSNQLAVPLSSMLVVYGLGVNERLLETRLGQALGTERLWNLSTGQTTPHAQAADYLRLARLDTATGLEANTVFLVGLEPLLASGFENAAGSAGNAQAIEESARKLYMAMTRAGQRLIMVNSQPIPATLARLFEQPHTVVAKEWHH</sequence>
<evidence type="ECO:0000313" key="7">
    <source>
        <dbReference type="EMBL" id="MDD1016517.1"/>
    </source>
</evidence>
<evidence type="ECO:0000256" key="4">
    <source>
        <dbReference type="ARBA" id="ARBA00022840"/>
    </source>
</evidence>
<name>A0ABT5PEE5_9PSED</name>
<feature type="binding site" evidence="5">
    <location>
        <begin position="224"/>
        <end position="231"/>
    </location>
    <ligand>
        <name>ATP</name>
        <dbReference type="ChEBI" id="CHEBI:30616"/>
    </ligand>
</feature>
<evidence type="ECO:0000256" key="2">
    <source>
        <dbReference type="ARBA" id="ARBA00022801"/>
    </source>
</evidence>
<organism evidence="7 8">
    <name type="scientific">Pseudomonas rubra</name>
    <dbReference type="NCBI Taxonomy" id="2942627"/>
    <lineage>
        <taxon>Bacteria</taxon>
        <taxon>Pseudomonadati</taxon>
        <taxon>Pseudomonadota</taxon>
        <taxon>Gammaproteobacteria</taxon>
        <taxon>Pseudomonadales</taxon>
        <taxon>Pseudomonadaceae</taxon>
        <taxon>Pseudomonas</taxon>
    </lineage>
</organism>
<comment type="caution">
    <text evidence="7">The sequence shown here is derived from an EMBL/GenBank/DDBJ whole genome shotgun (WGS) entry which is preliminary data.</text>
</comment>
<dbReference type="InterPro" id="IPR027417">
    <property type="entry name" value="P-loop_NTPase"/>
</dbReference>
<reference evidence="7 8" key="1">
    <citation type="submission" date="2022-05" db="EMBL/GenBank/DDBJ databases">
        <title>Novel Pseudomonas spp. Isolated from a Rainbow Trout Aquaculture Facility.</title>
        <authorList>
            <person name="Testerman T."/>
            <person name="Graf J."/>
        </authorList>
    </citation>
    <scope>NUCLEOTIDE SEQUENCE [LARGE SCALE GENOMIC DNA]</scope>
    <source>
        <strain evidence="7 8">ID1025</strain>
    </source>
</reference>
<dbReference type="RefSeq" id="WP_273895157.1">
    <property type="nucleotide sequence ID" value="NZ_JAMDGP010000037.1"/>
</dbReference>
<dbReference type="PROSITE" id="PS51198">
    <property type="entry name" value="UVRD_HELICASE_ATP_BIND"/>
    <property type="match status" value="1"/>
</dbReference>
<dbReference type="Proteomes" id="UP001148184">
    <property type="component" value="Unassembled WGS sequence"/>
</dbReference>
<dbReference type="Gene3D" id="3.40.50.300">
    <property type="entry name" value="P-loop containing nucleotide triphosphate hydrolases"/>
    <property type="match status" value="2"/>
</dbReference>
<evidence type="ECO:0000256" key="5">
    <source>
        <dbReference type="PROSITE-ProRule" id="PRU00560"/>
    </source>
</evidence>
<accession>A0ABT5PEE5</accession>
<keyword evidence="1 5" id="KW-0547">Nucleotide-binding</keyword>
<protein>
    <submittedName>
        <fullName evidence="7">DUF2075 domain-containing protein</fullName>
    </submittedName>
</protein>
<keyword evidence="2 5" id="KW-0378">Hydrolase</keyword>
<dbReference type="PANTHER" id="PTHR11070">
    <property type="entry name" value="UVRD / RECB / PCRA DNA HELICASE FAMILY MEMBER"/>
    <property type="match status" value="1"/>
</dbReference>
<dbReference type="InterPro" id="IPR014016">
    <property type="entry name" value="UvrD-like_ATP-bd"/>
</dbReference>
<keyword evidence="4 5" id="KW-0067">ATP-binding</keyword>